<evidence type="ECO:0000313" key="2">
    <source>
        <dbReference type="EMBL" id="NYJ76991.1"/>
    </source>
</evidence>
<keyword evidence="3" id="KW-1185">Reference proteome</keyword>
<dbReference type="RefSeq" id="WP_179540531.1">
    <property type="nucleotide sequence ID" value="NZ_BAAALL010000014.1"/>
</dbReference>
<gene>
    <name evidence="2" type="ORF">HNR09_000402</name>
</gene>
<feature type="region of interest" description="Disordered" evidence="1">
    <location>
        <begin position="1"/>
        <end position="29"/>
    </location>
</feature>
<reference evidence="2 3" key="1">
    <citation type="submission" date="2020-07" db="EMBL/GenBank/DDBJ databases">
        <title>Sequencing the genomes of 1000 actinobacteria strains.</title>
        <authorList>
            <person name="Klenk H.-P."/>
        </authorList>
    </citation>
    <scope>NUCLEOTIDE SEQUENCE [LARGE SCALE GENOMIC DNA]</scope>
    <source>
        <strain evidence="2 3">DSM 15475</strain>
    </source>
</reference>
<dbReference type="EMBL" id="JACCFY010000001">
    <property type="protein sequence ID" value="NYJ76991.1"/>
    <property type="molecule type" value="Genomic_DNA"/>
</dbReference>
<evidence type="ECO:0000256" key="1">
    <source>
        <dbReference type="SAM" id="MobiDB-lite"/>
    </source>
</evidence>
<evidence type="ECO:0000313" key="3">
    <source>
        <dbReference type="Proteomes" id="UP000535437"/>
    </source>
</evidence>
<comment type="caution">
    <text evidence="2">The sequence shown here is derived from an EMBL/GenBank/DDBJ whole genome shotgun (WGS) entry which is preliminary data.</text>
</comment>
<accession>A0A7Z0GJ75</accession>
<name>A0A7Z0GJ75_9MICC</name>
<dbReference type="AlphaFoldDB" id="A0A7Z0GJ75"/>
<organism evidence="2 3">
    <name type="scientific">Nesterenkonia xinjiangensis</name>
    <dbReference type="NCBI Taxonomy" id="225327"/>
    <lineage>
        <taxon>Bacteria</taxon>
        <taxon>Bacillati</taxon>
        <taxon>Actinomycetota</taxon>
        <taxon>Actinomycetes</taxon>
        <taxon>Micrococcales</taxon>
        <taxon>Micrococcaceae</taxon>
        <taxon>Nesterenkonia</taxon>
    </lineage>
</organism>
<proteinExistence type="predicted"/>
<dbReference type="Proteomes" id="UP000535437">
    <property type="component" value="Unassembled WGS sequence"/>
</dbReference>
<protein>
    <submittedName>
        <fullName evidence="2">Uncharacterized protein</fullName>
    </submittedName>
</protein>
<feature type="compositionally biased region" description="Low complexity" evidence="1">
    <location>
        <begin position="1"/>
        <end position="16"/>
    </location>
</feature>
<sequence>MQTSSTSSSSTPTSDTRVGQAPAGAASADSWSTSLETWARGRHGEKVLTVASTMDFAPLGTLRPQTFYELPVVMAVMTRRSASLHAALTRAVEIIREATYAFRMVVVTDVPTSAPVRTVDWTVEHLLGEADWAALQGENWLPAAVDHLEWARRQYGASLVLAPESPEQVLADIARVGAFSRAPEKIMSTAAELARQALPEGPQAGGSASQEERALRGWWRGALEDGLARQLDLGEGFTPTVTVIGGDSAGVIVADGVTAGEALQGWASESGWSVVRIGRAEAAGPTAERLHQALLRAAGEGAARAVGAAGPLLLITDQQQEEQPVPDGLDGVVVLHRPEEPGTGWSAELLMGYGASTRIRAAELPTALDRLRRIHLATTL</sequence>